<name>I0H2K6_ACTM4</name>
<dbReference type="RefSeq" id="WP_014442138.1">
    <property type="nucleotide sequence ID" value="NC_017093.1"/>
</dbReference>
<dbReference type="Proteomes" id="UP000007882">
    <property type="component" value="Chromosome"/>
</dbReference>
<organism evidence="1 2">
    <name type="scientific">Actinoplanes missouriensis (strain ATCC 14538 / DSM 43046 / CBS 188.64 / JCM 3121 / NBRC 102363 / NCIMB 12654 / NRRL B-3342 / UNCC 431)</name>
    <dbReference type="NCBI Taxonomy" id="512565"/>
    <lineage>
        <taxon>Bacteria</taxon>
        <taxon>Bacillati</taxon>
        <taxon>Actinomycetota</taxon>
        <taxon>Actinomycetes</taxon>
        <taxon>Micromonosporales</taxon>
        <taxon>Micromonosporaceae</taxon>
        <taxon>Actinoplanes</taxon>
    </lineage>
</organism>
<accession>I0H2K6</accession>
<dbReference type="EMBL" id="AP012319">
    <property type="protein sequence ID" value="BAL87243.1"/>
    <property type="molecule type" value="Genomic_DNA"/>
</dbReference>
<gene>
    <name evidence="1" type="ordered locus">AMIS_20230</name>
</gene>
<sequence length="53" mass="5952">MTALTALVARLLHRSTGNPWDTSRAAAYEKAWRDEVPAWVEGHPMGRYAQGVR</sequence>
<dbReference type="HOGENOM" id="CLU_3057663_0_0_11"/>
<protein>
    <submittedName>
        <fullName evidence="1">Uncharacterized protein</fullName>
    </submittedName>
</protein>
<dbReference type="AlphaFoldDB" id="I0H2K6"/>
<keyword evidence="2" id="KW-1185">Reference proteome</keyword>
<dbReference type="STRING" id="512565.AMIS_20230"/>
<proteinExistence type="predicted"/>
<evidence type="ECO:0000313" key="1">
    <source>
        <dbReference type="EMBL" id="BAL87243.1"/>
    </source>
</evidence>
<dbReference type="KEGG" id="ams:AMIS_20230"/>
<dbReference type="PATRIC" id="fig|512565.3.peg.2027"/>
<evidence type="ECO:0000313" key="2">
    <source>
        <dbReference type="Proteomes" id="UP000007882"/>
    </source>
</evidence>
<reference evidence="1 2" key="1">
    <citation type="submission" date="2012-02" db="EMBL/GenBank/DDBJ databases">
        <title>Complete genome sequence of Actinoplanes missouriensis 431 (= NBRC 102363).</title>
        <authorList>
            <person name="Ohnishi Y."/>
            <person name="Ishikawa J."/>
            <person name="Sekine M."/>
            <person name="Hosoyama A."/>
            <person name="Harada T."/>
            <person name="Narita H."/>
            <person name="Hata T."/>
            <person name="Konno Y."/>
            <person name="Tutikane K."/>
            <person name="Fujita N."/>
            <person name="Horinouchi S."/>
            <person name="Hayakawa M."/>
        </authorList>
    </citation>
    <scope>NUCLEOTIDE SEQUENCE [LARGE SCALE GENOMIC DNA]</scope>
    <source>
        <strain evidence="2">ATCC 14538 / DSM 43046 / CBS 188.64 / JCM 3121 / NBRC 102363 / NCIMB 12654 / NRRL B-3342 / UNCC 431</strain>
    </source>
</reference>